<dbReference type="PROSITE" id="PS00409">
    <property type="entry name" value="PROKAR_NTER_METHYL"/>
    <property type="match status" value="1"/>
</dbReference>
<proteinExistence type="predicted"/>
<dbReference type="EMBL" id="RSED01000015">
    <property type="protein sequence ID" value="RRS03092.1"/>
    <property type="molecule type" value="Genomic_DNA"/>
</dbReference>
<dbReference type="Pfam" id="PF07963">
    <property type="entry name" value="N_methyl"/>
    <property type="match status" value="1"/>
</dbReference>
<reference evidence="2 3" key="1">
    <citation type="submission" date="2018-12" db="EMBL/GenBank/DDBJ databases">
        <title>The whole draft genome of Aquabacterium sp. SJQ9.</title>
        <authorList>
            <person name="Sun L."/>
            <person name="Gao X."/>
            <person name="Chen W."/>
            <person name="Huang K."/>
        </authorList>
    </citation>
    <scope>NUCLEOTIDE SEQUENCE [LARGE SCALE GENOMIC DNA]</scope>
    <source>
        <strain evidence="2 3">SJQ9</strain>
    </source>
</reference>
<dbReference type="Gene3D" id="3.30.700.10">
    <property type="entry name" value="Glycoprotein, Type 4 Pilin"/>
    <property type="match status" value="1"/>
</dbReference>
<comment type="caution">
    <text evidence="2">The sequence shown here is derived from an EMBL/GenBank/DDBJ whole genome shotgun (WGS) entry which is preliminary data.</text>
</comment>
<keyword evidence="3" id="KW-1185">Reference proteome</keyword>
<gene>
    <name evidence="2" type="ORF">EIP75_17375</name>
</gene>
<dbReference type="NCBIfam" id="TIGR02532">
    <property type="entry name" value="IV_pilin_GFxxxE"/>
    <property type="match status" value="1"/>
</dbReference>
<evidence type="ECO:0000313" key="2">
    <source>
        <dbReference type="EMBL" id="RRS03092.1"/>
    </source>
</evidence>
<protein>
    <submittedName>
        <fullName evidence="2">Prepilin-type N-terminal cleavage/methylation domain-containing protein</fullName>
    </submittedName>
</protein>
<keyword evidence="1" id="KW-0472">Membrane</keyword>
<keyword evidence="1" id="KW-0812">Transmembrane</keyword>
<dbReference type="AlphaFoldDB" id="A0A426V8B6"/>
<dbReference type="SUPFAM" id="SSF54523">
    <property type="entry name" value="Pili subunits"/>
    <property type="match status" value="1"/>
</dbReference>
<name>A0A426V8B6_9BURK</name>
<accession>A0A426V8B6</accession>
<dbReference type="RefSeq" id="WP_125244555.1">
    <property type="nucleotide sequence ID" value="NZ_RSED01000015.1"/>
</dbReference>
<evidence type="ECO:0000256" key="1">
    <source>
        <dbReference type="SAM" id="Phobius"/>
    </source>
</evidence>
<evidence type="ECO:0000313" key="3">
    <source>
        <dbReference type="Proteomes" id="UP000269265"/>
    </source>
</evidence>
<dbReference type="Proteomes" id="UP000269265">
    <property type="component" value="Unassembled WGS sequence"/>
</dbReference>
<dbReference type="OrthoDB" id="9788802at2"/>
<dbReference type="InterPro" id="IPR045584">
    <property type="entry name" value="Pilin-like"/>
</dbReference>
<dbReference type="InterPro" id="IPR012902">
    <property type="entry name" value="N_methyl_site"/>
</dbReference>
<organism evidence="2 3">
    <name type="scientific">Aquabacterium soli</name>
    <dbReference type="NCBI Taxonomy" id="2493092"/>
    <lineage>
        <taxon>Bacteria</taxon>
        <taxon>Pseudomonadati</taxon>
        <taxon>Pseudomonadota</taxon>
        <taxon>Betaproteobacteria</taxon>
        <taxon>Burkholderiales</taxon>
        <taxon>Aquabacterium</taxon>
    </lineage>
</organism>
<feature type="transmembrane region" description="Helical" evidence="1">
    <location>
        <begin position="20"/>
        <end position="42"/>
    </location>
</feature>
<keyword evidence="1" id="KW-1133">Transmembrane helix</keyword>
<sequence>MSRAWRTPTRAARGFTLVELVIVIVITAIVAVSVALVVRPALDAYIDAKGRADVSDQSDLALRRMLRDVRQAVPNSIRIPETRCFELVPTSGGGRYRMDKDIVKDAGCTGTGCSAPVDSSAVTSAFDSLTPLSATPSAGDWVVINNQNTGDVYSGVNRSDLMAVPTAPAAAEAWQGRMRLAINPKQFPTGYDGGRFLIVPNNQKAVFYVCSGADGSVDANGDGKGTLFRVRNYGFNAAYPSSCPSTTGADVLARRLKSCTFVYDANAGATQQSGYIWLTLEVSRNHETASLAVGAHVMNTP</sequence>